<feature type="signal peptide" evidence="2">
    <location>
        <begin position="1"/>
        <end position="22"/>
    </location>
</feature>
<reference evidence="3 4" key="1">
    <citation type="submission" date="2013-04" db="EMBL/GenBank/DDBJ databases">
        <authorList>
            <person name="Kuznetsov B."/>
            <person name="Ivanovsky R."/>
        </authorList>
    </citation>
    <scope>NUCLEOTIDE SEQUENCE [LARGE SCALE GENOMIC DNA]</scope>
    <source>
        <strain evidence="3 4">MGU-K5</strain>
    </source>
</reference>
<feature type="region of interest" description="Disordered" evidence="1">
    <location>
        <begin position="142"/>
        <end position="170"/>
    </location>
</feature>
<evidence type="ECO:0000256" key="1">
    <source>
        <dbReference type="SAM" id="MobiDB-lite"/>
    </source>
</evidence>
<dbReference type="Proteomes" id="UP000015350">
    <property type="component" value="Unassembled WGS sequence"/>
</dbReference>
<evidence type="ECO:0000313" key="4">
    <source>
        <dbReference type="Proteomes" id="UP000015350"/>
    </source>
</evidence>
<accession>S9S5Y7</accession>
<dbReference type="RefSeq" id="WP_021132594.1">
    <property type="nucleotide sequence ID" value="NZ_AQPH01000043.1"/>
</dbReference>
<keyword evidence="2" id="KW-0732">Signal</keyword>
<dbReference type="GO" id="GO:0042597">
    <property type="term" value="C:periplasmic space"/>
    <property type="evidence" value="ECO:0007669"/>
    <property type="project" value="InterPro"/>
</dbReference>
<gene>
    <name evidence="3" type="ORF">K678_11408</name>
</gene>
<feature type="chain" id="PRO_5004556315" description="LTXXQ motif family protein" evidence="2">
    <location>
        <begin position="23"/>
        <end position="170"/>
    </location>
</feature>
<evidence type="ECO:0008006" key="5">
    <source>
        <dbReference type="Google" id="ProtNLM"/>
    </source>
</evidence>
<dbReference type="EMBL" id="AQPH01000043">
    <property type="protein sequence ID" value="EPY01327.1"/>
    <property type="molecule type" value="Genomic_DNA"/>
</dbReference>
<evidence type="ECO:0000313" key="3">
    <source>
        <dbReference type="EMBL" id="EPY01327.1"/>
    </source>
</evidence>
<dbReference type="AlphaFoldDB" id="S9S5Y7"/>
<name>S9S5Y7_MAGFU</name>
<dbReference type="OrthoDB" id="7348740at2"/>
<dbReference type="InterPro" id="IPR012899">
    <property type="entry name" value="LTXXQ"/>
</dbReference>
<proteinExistence type="predicted"/>
<evidence type="ECO:0000256" key="2">
    <source>
        <dbReference type="SAM" id="SignalP"/>
    </source>
</evidence>
<dbReference type="STRING" id="1316936.K678_11408"/>
<sequence length="170" mass="18868">MVTPYRTILFAVPLLWSSLALAEPASPGRDGPVLSQQELTAKHAKACDDHYARRGGELGYQEARFKLTEPQKSAFAKYRQDSLAAAETVRTACHADAPKVGAKPTVLEREARKEAHLKLELQSLQETRPALEAFYATLTPDQKEIFDQDSHDTPHTKDKTKGKNKPESAK</sequence>
<protein>
    <recommendedName>
        <fullName evidence="5">LTXXQ motif family protein</fullName>
    </recommendedName>
</protein>
<organism evidence="3 4">
    <name type="scientific">Magnetospirillum fulvum MGU-K5</name>
    <dbReference type="NCBI Taxonomy" id="1316936"/>
    <lineage>
        <taxon>Bacteria</taxon>
        <taxon>Pseudomonadati</taxon>
        <taxon>Pseudomonadota</taxon>
        <taxon>Alphaproteobacteria</taxon>
        <taxon>Rhodospirillales</taxon>
        <taxon>Rhodospirillaceae</taxon>
        <taxon>Magnetospirillum</taxon>
    </lineage>
</organism>
<dbReference type="Pfam" id="PF07813">
    <property type="entry name" value="LTXXQ"/>
    <property type="match status" value="1"/>
</dbReference>
<comment type="caution">
    <text evidence="3">The sequence shown here is derived from an EMBL/GenBank/DDBJ whole genome shotgun (WGS) entry which is preliminary data.</text>
</comment>
<dbReference type="eggNOG" id="COG1570">
    <property type="taxonomic scope" value="Bacteria"/>
</dbReference>